<feature type="chain" id="PRO_5020450852" evidence="1">
    <location>
        <begin position="26"/>
        <end position="272"/>
    </location>
</feature>
<evidence type="ECO:0000259" key="2">
    <source>
        <dbReference type="Pfam" id="PF13731"/>
    </source>
</evidence>
<dbReference type="InterPro" id="IPR027994">
    <property type="entry name" value="WxL_dom"/>
</dbReference>
<dbReference type="EMBL" id="SDGV01000001">
    <property type="protein sequence ID" value="THB62330.1"/>
    <property type="molecule type" value="Genomic_DNA"/>
</dbReference>
<dbReference type="Proteomes" id="UP000310506">
    <property type="component" value="Unassembled WGS sequence"/>
</dbReference>
<feature type="domain" description="WxL" evidence="2">
    <location>
        <begin position="30"/>
        <end position="270"/>
    </location>
</feature>
<feature type="signal peptide" evidence="1">
    <location>
        <begin position="1"/>
        <end position="25"/>
    </location>
</feature>
<comment type="caution">
    <text evidence="3">The sequence shown here is derived from an EMBL/GenBank/DDBJ whole genome shotgun (WGS) entry which is preliminary data.</text>
</comment>
<sequence length="272" mass="29043">MKKTVMSSLLLSGLVLIGVATTVDAADIVVPTEGKVNFVPNTDPPVIKDGATLIKPGTNNQVIELEGSEGKSTTGGLRIGFVPNITFKDAKVSVMHQEYSAQVIKYKYKDTAENKFIAPFVQVIDERGGDKGFKLLVKATKFKTGSDATEHILDNTRIKMYKKTLTNQTSDKGAGGPLATALLSGLNDGETFEEADKTLLTTKPGEGVGSATNNAASSLVFDESYVANTTDTKYPTATSTTEGLKLVVPQGDQPRVNQTYTSTITWTLADQL</sequence>
<accession>A0A4S3B882</accession>
<evidence type="ECO:0000313" key="3">
    <source>
        <dbReference type="EMBL" id="THB62330.1"/>
    </source>
</evidence>
<reference evidence="3 4" key="1">
    <citation type="submission" date="2019-01" db="EMBL/GenBank/DDBJ databases">
        <title>Vagococcus silagei sp. nov. isolated from brewer's grain.</title>
        <authorList>
            <person name="Guu J.-R."/>
        </authorList>
    </citation>
    <scope>NUCLEOTIDE SEQUENCE [LARGE SCALE GENOMIC DNA]</scope>
    <source>
        <strain evidence="3 4">2B-2</strain>
    </source>
</reference>
<protein>
    <submittedName>
        <fullName evidence="3">WxL domain-containing protein</fullName>
    </submittedName>
</protein>
<organism evidence="3 4">
    <name type="scientific">Vagococcus silagei</name>
    <dbReference type="NCBI Taxonomy" id="2508885"/>
    <lineage>
        <taxon>Bacteria</taxon>
        <taxon>Bacillati</taxon>
        <taxon>Bacillota</taxon>
        <taxon>Bacilli</taxon>
        <taxon>Lactobacillales</taxon>
        <taxon>Enterococcaceae</taxon>
        <taxon>Vagococcus</taxon>
    </lineage>
</organism>
<name>A0A4S3B882_9ENTE</name>
<dbReference type="Pfam" id="PF13731">
    <property type="entry name" value="WxL"/>
    <property type="match status" value="1"/>
</dbReference>
<evidence type="ECO:0000313" key="4">
    <source>
        <dbReference type="Proteomes" id="UP000310506"/>
    </source>
</evidence>
<keyword evidence="4" id="KW-1185">Reference proteome</keyword>
<evidence type="ECO:0000256" key="1">
    <source>
        <dbReference type="SAM" id="SignalP"/>
    </source>
</evidence>
<dbReference type="RefSeq" id="WP_136135716.1">
    <property type="nucleotide sequence ID" value="NZ_SDGV01000001.1"/>
</dbReference>
<dbReference type="AlphaFoldDB" id="A0A4S3B882"/>
<proteinExistence type="predicted"/>
<keyword evidence="1" id="KW-0732">Signal</keyword>
<dbReference type="OrthoDB" id="2157690at2"/>
<gene>
    <name evidence="3" type="ORF">ESZ54_00520</name>
</gene>